<keyword evidence="2" id="KW-0378">Hydrolase</keyword>
<dbReference type="InterPro" id="IPR003607">
    <property type="entry name" value="HD/PDEase_dom"/>
</dbReference>
<evidence type="ECO:0000313" key="2">
    <source>
        <dbReference type="EMBL" id="QAA30627.1"/>
    </source>
</evidence>
<keyword evidence="3" id="KW-1185">Reference proteome</keyword>
<dbReference type="CDD" id="cd00077">
    <property type="entry name" value="HDc"/>
    <property type="match status" value="1"/>
</dbReference>
<dbReference type="RefSeq" id="WP_128211078.1">
    <property type="nucleotide sequence ID" value="NZ_CP025746.1"/>
</dbReference>
<dbReference type="OrthoDB" id="9804747at2"/>
<feature type="domain" description="HD-GYP" evidence="1">
    <location>
        <begin position="124"/>
        <end position="320"/>
    </location>
</feature>
<proteinExistence type="predicted"/>
<dbReference type="AlphaFoldDB" id="A0A3R5V5D5"/>
<dbReference type="Gene3D" id="1.10.3210.10">
    <property type="entry name" value="Hypothetical protein af1432"/>
    <property type="match status" value="1"/>
</dbReference>
<sequence>MRLVPIECVREGCYLAKTLFDESGRTLLKEGIKLTSPIIKRIKDIHIYSLYVTDEYSEKEINDIIKPELRQKSIALVRETFSDVERIYSNLHNSSLNKKKRGILLKQKEDYLSSIHDLAEELLDNILSNKNIMVNLVDIKSMDAYTYQHCVNVAILSLVLGIGLQLTKHELIDLCIGALLHDIGKVFIPKEILLKEGPLTYSEFEIMKEHPKKGYSYLKNSHSVSAFSRMVVLQHHEREDGLGYPDNQSGSKINKLAKIVSVADVYDALTSDRPYRRGLSPNEAFEFILGNAGTMFDYDIVKAFAKIIVPYPEGTIVQLSNGDICVVESTPPDYPLRPEVKIVKSNNRNSVGSLVSLVKELSLVISSVQYEV</sequence>
<dbReference type="KEGG" id="cmah:C1I91_02515"/>
<evidence type="ECO:0000313" key="3">
    <source>
        <dbReference type="Proteomes" id="UP000286268"/>
    </source>
</evidence>
<protein>
    <submittedName>
        <fullName evidence="2">HD family phosphohydrolase</fullName>
    </submittedName>
</protein>
<name>A0A3R5V5D5_9CLOT</name>
<gene>
    <name evidence="2" type="ORF">C1I91_02515</name>
</gene>
<dbReference type="SUPFAM" id="SSF109604">
    <property type="entry name" value="HD-domain/PDEase-like"/>
    <property type="match status" value="1"/>
</dbReference>
<dbReference type="Pfam" id="PF13487">
    <property type="entry name" value="HD_5"/>
    <property type="match status" value="1"/>
</dbReference>
<dbReference type="EMBL" id="CP025746">
    <property type="protein sequence ID" value="QAA30627.1"/>
    <property type="molecule type" value="Genomic_DNA"/>
</dbReference>
<dbReference type="PANTHER" id="PTHR43155:SF2">
    <property type="entry name" value="CYCLIC DI-GMP PHOSPHODIESTERASE PA4108"/>
    <property type="match status" value="1"/>
</dbReference>
<accession>A0A3R5V5D5</accession>
<reference evidence="2 3" key="1">
    <citation type="submission" date="2018-01" db="EMBL/GenBank/DDBJ databases">
        <title>Genome Sequencing and Assembly of Anaerobacter polyendosporus strain CT4.</title>
        <authorList>
            <person name="Tachaapaikoon C."/>
            <person name="Sutheeworapong S."/>
            <person name="Jenjaroenpun P."/>
            <person name="Wongsurawat T."/>
            <person name="Nookeaw I."/>
            <person name="Cheawchanlertfa P."/>
            <person name="Kosugi A."/>
            <person name="Cheevadhanarak S."/>
            <person name="Ratanakhanokchai K."/>
        </authorList>
    </citation>
    <scope>NUCLEOTIDE SEQUENCE [LARGE SCALE GENOMIC DNA]</scope>
    <source>
        <strain evidence="2 3">CT4</strain>
    </source>
</reference>
<dbReference type="PROSITE" id="PS51832">
    <property type="entry name" value="HD_GYP"/>
    <property type="match status" value="1"/>
</dbReference>
<dbReference type="InterPro" id="IPR037522">
    <property type="entry name" value="HD_GYP_dom"/>
</dbReference>
<organism evidence="2 3">
    <name type="scientific">Clostridium manihotivorum</name>
    <dbReference type="NCBI Taxonomy" id="2320868"/>
    <lineage>
        <taxon>Bacteria</taxon>
        <taxon>Bacillati</taxon>
        <taxon>Bacillota</taxon>
        <taxon>Clostridia</taxon>
        <taxon>Eubacteriales</taxon>
        <taxon>Clostridiaceae</taxon>
        <taxon>Clostridium</taxon>
    </lineage>
</organism>
<evidence type="ECO:0000259" key="1">
    <source>
        <dbReference type="PROSITE" id="PS51832"/>
    </source>
</evidence>
<dbReference type="SMART" id="SM00471">
    <property type="entry name" value="HDc"/>
    <property type="match status" value="1"/>
</dbReference>
<dbReference type="GO" id="GO:0016787">
    <property type="term" value="F:hydrolase activity"/>
    <property type="evidence" value="ECO:0007669"/>
    <property type="project" value="UniProtKB-KW"/>
</dbReference>
<dbReference type="PANTHER" id="PTHR43155">
    <property type="entry name" value="CYCLIC DI-GMP PHOSPHODIESTERASE PA4108-RELATED"/>
    <property type="match status" value="1"/>
</dbReference>
<dbReference type="Proteomes" id="UP000286268">
    <property type="component" value="Chromosome"/>
</dbReference>